<dbReference type="Proteomes" id="UP000568839">
    <property type="component" value="Unassembled WGS sequence"/>
</dbReference>
<dbReference type="Gene3D" id="1.20.1260.10">
    <property type="match status" value="2"/>
</dbReference>
<gene>
    <name evidence="1" type="ORF">HNR44_003238</name>
</gene>
<evidence type="ECO:0000313" key="1">
    <source>
        <dbReference type="EMBL" id="MBB6451244.1"/>
    </source>
</evidence>
<protein>
    <recommendedName>
        <fullName evidence="3">DUF3231 family protein</fullName>
    </recommendedName>
</protein>
<dbReference type="InterPro" id="IPR012347">
    <property type="entry name" value="Ferritin-like"/>
</dbReference>
<name>A0A841PTZ5_9BACL</name>
<evidence type="ECO:0000313" key="2">
    <source>
        <dbReference type="Proteomes" id="UP000568839"/>
    </source>
</evidence>
<dbReference type="Pfam" id="PF11553">
    <property type="entry name" value="DUF3231"/>
    <property type="match status" value="2"/>
</dbReference>
<organism evidence="1 2">
    <name type="scientific">Geomicrobium halophilum</name>
    <dbReference type="NCBI Taxonomy" id="549000"/>
    <lineage>
        <taxon>Bacteria</taxon>
        <taxon>Bacillati</taxon>
        <taxon>Bacillota</taxon>
        <taxon>Bacilli</taxon>
        <taxon>Bacillales</taxon>
        <taxon>Geomicrobium</taxon>
    </lineage>
</organism>
<dbReference type="EMBL" id="JACHHJ010000005">
    <property type="protein sequence ID" value="MBB6451244.1"/>
    <property type="molecule type" value="Genomic_DNA"/>
</dbReference>
<comment type="caution">
    <text evidence="1">The sequence shown here is derived from an EMBL/GenBank/DDBJ whole genome shotgun (WGS) entry which is preliminary data.</text>
</comment>
<reference evidence="1 2" key="1">
    <citation type="submission" date="2020-08" db="EMBL/GenBank/DDBJ databases">
        <title>Genomic Encyclopedia of Type Strains, Phase IV (KMG-IV): sequencing the most valuable type-strain genomes for metagenomic binning, comparative biology and taxonomic classification.</title>
        <authorList>
            <person name="Goeker M."/>
        </authorList>
    </citation>
    <scope>NUCLEOTIDE SEQUENCE [LARGE SCALE GENOMIC DNA]</scope>
    <source>
        <strain evidence="1 2">DSM 21769</strain>
    </source>
</reference>
<dbReference type="InterPro" id="IPR021617">
    <property type="entry name" value="DUF3231"/>
</dbReference>
<sequence length="266" mass="30390">MIQNEEAAAPIGFTHEDVNLDAPRLFENGFDIMFSRVLKKISMGLYALHLSMSYREDVVKFYKEVTQITQKYYNDFTQYLLEEGILPTPNYVNMPKSVDYINDKNYMKGSNLIGHKRSLNTIEFGYLYQGMETNVSGMQLMAGFSQCAKSEELQKYFMKGKELSKEIIQETEKILLQNDIHPPSTPGGTVTSSTSAPFSQKLMMFTTYLLCNFSLGSQSFNASFSLRNDLTINSGIMTKDVYEYAREGIMIMINNGWLEEPPKMDL</sequence>
<accession>A0A841PTZ5</accession>
<keyword evidence="2" id="KW-1185">Reference proteome</keyword>
<evidence type="ECO:0008006" key="3">
    <source>
        <dbReference type="Google" id="ProtNLM"/>
    </source>
</evidence>
<dbReference type="RefSeq" id="WP_281381438.1">
    <property type="nucleotide sequence ID" value="NZ_JACHHJ010000005.1"/>
</dbReference>
<proteinExistence type="predicted"/>
<dbReference type="AlphaFoldDB" id="A0A841PTZ5"/>